<dbReference type="SMART" id="SM00154">
    <property type="entry name" value="ZnF_AN1"/>
    <property type="match status" value="2"/>
</dbReference>
<keyword evidence="1" id="KW-0479">Metal-binding</keyword>
<evidence type="ECO:0000256" key="1">
    <source>
        <dbReference type="ARBA" id="ARBA00022723"/>
    </source>
</evidence>
<dbReference type="Pfam" id="PF25403">
    <property type="entry name" value="zf-C2H2_ZFAND2"/>
    <property type="match status" value="1"/>
</dbReference>
<dbReference type="AlphaFoldDB" id="A0A9P1ITS1"/>
<evidence type="ECO:0000256" key="6">
    <source>
        <dbReference type="SAM" id="MobiDB-lite"/>
    </source>
</evidence>
<name>A0A9P1ITS1_9PELO</name>
<protein>
    <recommendedName>
        <fullName evidence="7">AN1-type domain-containing protein</fullName>
    </recommendedName>
</protein>
<organism evidence="8 9">
    <name type="scientific">Caenorhabditis angaria</name>
    <dbReference type="NCBI Taxonomy" id="860376"/>
    <lineage>
        <taxon>Eukaryota</taxon>
        <taxon>Metazoa</taxon>
        <taxon>Ecdysozoa</taxon>
        <taxon>Nematoda</taxon>
        <taxon>Chromadorea</taxon>
        <taxon>Rhabditida</taxon>
        <taxon>Rhabditina</taxon>
        <taxon>Rhabditomorpha</taxon>
        <taxon>Rhabditoidea</taxon>
        <taxon>Rhabditidae</taxon>
        <taxon>Peloderinae</taxon>
        <taxon>Caenorhabditis</taxon>
    </lineage>
</organism>
<dbReference type="PROSITE" id="PS51039">
    <property type="entry name" value="ZF_AN1"/>
    <property type="match status" value="2"/>
</dbReference>
<dbReference type="GO" id="GO:0005783">
    <property type="term" value="C:endoplasmic reticulum"/>
    <property type="evidence" value="ECO:0007669"/>
    <property type="project" value="TreeGrafter"/>
</dbReference>
<evidence type="ECO:0000256" key="4">
    <source>
        <dbReference type="ARBA" id="ARBA00022833"/>
    </source>
</evidence>
<dbReference type="PANTHER" id="PTHR14677:SF20">
    <property type="entry name" value="ZINC FINGER AN1-TYPE CONTAINING 2A-RELATED"/>
    <property type="match status" value="1"/>
</dbReference>
<dbReference type="InterPro" id="IPR035896">
    <property type="entry name" value="AN1-like_Znf"/>
</dbReference>
<dbReference type="GO" id="GO:0043161">
    <property type="term" value="P:proteasome-mediated ubiquitin-dependent protein catabolic process"/>
    <property type="evidence" value="ECO:0007669"/>
    <property type="project" value="TreeGrafter"/>
</dbReference>
<comment type="caution">
    <text evidence="8">The sequence shown here is derived from an EMBL/GenBank/DDBJ whole genome shotgun (WGS) entry which is preliminary data.</text>
</comment>
<proteinExistence type="predicted"/>
<dbReference type="Proteomes" id="UP001152747">
    <property type="component" value="Unassembled WGS sequence"/>
</dbReference>
<dbReference type="Gene3D" id="4.10.1110.10">
    <property type="entry name" value="AN1-like Zinc finger"/>
    <property type="match status" value="2"/>
</dbReference>
<dbReference type="EMBL" id="CANHGI010000005">
    <property type="protein sequence ID" value="CAI5450037.1"/>
    <property type="molecule type" value="Genomic_DNA"/>
</dbReference>
<dbReference type="GO" id="GO:0008270">
    <property type="term" value="F:zinc ion binding"/>
    <property type="evidence" value="ECO:0007669"/>
    <property type="project" value="UniProtKB-KW"/>
</dbReference>
<keyword evidence="2" id="KW-0677">Repeat</keyword>
<evidence type="ECO:0000313" key="8">
    <source>
        <dbReference type="EMBL" id="CAI5450037.1"/>
    </source>
</evidence>
<keyword evidence="9" id="KW-1185">Reference proteome</keyword>
<dbReference type="Pfam" id="PF01428">
    <property type="entry name" value="zf-AN1"/>
    <property type="match status" value="2"/>
</dbReference>
<keyword evidence="4" id="KW-0862">Zinc</keyword>
<dbReference type="InterPro" id="IPR000058">
    <property type="entry name" value="Znf_AN1"/>
</dbReference>
<evidence type="ECO:0000256" key="2">
    <source>
        <dbReference type="ARBA" id="ARBA00022737"/>
    </source>
</evidence>
<feature type="domain" description="AN1-type" evidence="7">
    <location>
        <begin position="5"/>
        <end position="53"/>
    </location>
</feature>
<dbReference type="InterPro" id="IPR057357">
    <property type="entry name" value="Znf-C2H2_ZFAND2A/B"/>
</dbReference>
<feature type="domain" description="AN1-type" evidence="7">
    <location>
        <begin position="92"/>
        <end position="140"/>
    </location>
</feature>
<dbReference type="OrthoDB" id="431929at2759"/>
<feature type="compositionally biased region" description="Low complexity" evidence="6">
    <location>
        <begin position="187"/>
        <end position="203"/>
    </location>
</feature>
<accession>A0A9P1ITS1</accession>
<keyword evidence="3 5" id="KW-0863">Zinc-finger</keyword>
<dbReference type="GO" id="GO:0045047">
    <property type="term" value="P:protein targeting to ER"/>
    <property type="evidence" value="ECO:0007669"/>
    <property type="project" value="TreeGrafter"/>
</dbReference>
<dbReference type="PANTHER" id="PTHR14677">
    <property type="entry name" value="ARSENITE INDUCUBLE RNA ASSOCIATED PROTEIN AIP-1-RELATED"/>
    <property type="match status" value="1"/>
</dbReference>
<reference evidence="8" key="1">
    <citation type="submission" date="2022-11" db="EMBL/GenBank/DDBJ databases">
        <authorList>
            <person name="Kikuchi T."/>
        </authorList>
    </citation>
    <scope>NUCLEOTIDE SEQUENCE</scope>
    <source>
        <strain evidence="8">PS1010</strain>
    </source>
</reference>
<feature type="compositionally biased region" description="Polar residues" evidence="6">
    <location>
        <begin position="162"/>
        <end position="171"/>
    </location>
</feature>
<evidence type="ECO:0000259" key="7">
    <source>
        <dbReference type="PROSITE" id="PS51039"/>
    </source>
</evidence>
<feature type="region of interest" description="Disordered" evidence="6">
    <location>
        <begin position="162"/>
        <end position="203"/>
    </location>
</feature>
<evidence type="ECO:0000256" key="5">
    <source>
        <dbReference type="PROSITE-ProRule" id="PRU00449"/>
    </source>
</evidence>
<evidence type="ECO:0000313" key="9">
    <source>
        <dbReference type="Proteomes" id="UP001152747"/>
    </source>
</evidence>
<evidence type="ECO:0000256" key="3">
    <source>
        <dbReference type="ARBA" id="ARBA00022771"/>
    </source>
</evidence>
<dbReference type="SUPFAM" id="SSF118310">
    <property type="entry name" value="AN1-like Zinc finger"/>
    <property type="match status" value="2"/>
</dbReference>
<gene>
    <name evidence="8" type="ORF">CAMP_LOCUS12674</name>
</gene>
<sequence>MAEFPHFGSHCGVEFCNQLDFLPIKCDACRGEYCTQHFVYDAHNCENAYRKNIQVPVCPMCSQPVPTPKNVPADYQVNEHIQNNCEKSKKREIYKNKCSVKGCRKKELIPVTCPTCKLNYCLTHRHEQDHKCEGSVEQKAGGGFLSSAVAALSLNRNCSSQARNEQVTSDEQLARALQQEEYSNPGSSQNRQQRNSQNNCTVS</sequence>